<dbReference type="CDD" id="cd00167">
    <property type="entry name" value="SANT"/>
    <property type="match status" value="1"/>
</dbReference>
<dbReference type="PROSITE" id="PS50090">
    <property type="entry name" value="MYB_LIKE"/>
    <property type="match status" value="1"/>
</dbReference>
<dbReference type="EMBL" id="CM031824">
    <property type="protein sequence ID" value="KAG6625489.1"/>
    <property type="molecule type" value="Genomic_DNA"/>
</dbReference>
<evidence type="ECO:0000259" key="7">
    <source>
        <dbReference type="PROSITE" id="PS50090"/>
    </source>
</evidence>
<evidence type="ECO:0000259" key="8">
    <source>
        <dbReference type="PROSITE" id="PS51293"/>
    </source>
</evidence>
<evidence type="ECO:0000256" key="5">
    <source>
        <dbReference type="ARBA" id="ARBA00023242"/>
    </source>
</evidence>
<protein>
    <submittedName>
        <fullName evidence="10">Uncharacterized protein</fullName>
    </submittedName>
</protein>
<dbReference type="PANTHER" id="PTHR12802:SF175">
    <property type="entry name" value="PROTEIN REVEILLE 2"/>
    <property type="match status" value="1"/>
</dbReference>
<dbReference type="InterPro" id="IPR017930">
    <property type="entry name" value="Myb_dom"/>
</dbReference>
<evidence type="ECO:0000313" key="10">
    <source>
        <dbReference type="EMBL" id="KAG6625489.1"/>
    </source>
</evidence>
<comment type="caution">
    <text evidence="10">The sequence shown here is derived from an EMBL/GenBank/DDBJ whole genome shotgun (WGS) entry which is preliminary data.</text>
</comment>
<evidence type="ECO:0000256" key="6">
    <source>
        <dbReference type="SAM" id="MobiDB-lite"/>
    </source>
</evidence>
<dbReference type="InterPro" id="IPR006447">
    <property type="entry name" value="Myb_dom_plants"/>
</dbReference>
<proteinExistence type="predicted"/>
<evidence type="ECO:0000256" key="4">
    <source>
        <dbReference type="ARBA" id="ARBA00023163"/>
    </source>
</evidence>
<dbReference type="SMART" id="SM00717">
    <property type="entry name" value="SANT"/>
    <property type="match status" value="1"/>
</dbReference>
<dbReference type="GO" id="GO:0010468">
    <property type="term" value="P:regulation of gene expression"/>
    <property type="evidence" value="ECO:0007669"/>
    <property type="project" value="UniProtKB-ARBA"/>
</dbReference>
<feature type="domain" description="SANT" evidence="8">
    <location>
        <begin position="56"/>
        <end position="107"/>
    </location>
</feature>
<dbReference type="InterPro" id="IPR001005">
    <property type="entry name" value="SANT/Myb"/>
</dbReference>
<feature type="compositionally biased region" description="Polar residues" evidence="6">
    <location>
        <begin position="142"/>
        <end position="151"/>
    </location>
</feature>
<dbReference type="GO" id="GO:0005634">
    <property type="term" value="C:nucleus"/>
    <property type="evidence" value="ECO:0007669"/>
    <property type="project" value="UniProtKB-SubCell"/>
</dbReference>
<dbReference type="Pfam" id="PF00249">
    <property type="entry name" value="Myb_DNA-binding"/>
    <property type="match status" value="1"/>
</dbReference>
<dbReference type="PANTHER" id="PTHR12802">
    <property type="entry name" value="SWI/SNF COMPLEX-RELATED"/>
    <property type="match status" value="1"/>
</dbReference>
<dbReference type="Proteomes" id="UP000811609">
    <property type="component" value="Chromosome 16"/>
</dbReference>
<feature type="compositionally biased region" description="Basic and acidic residues" evidence="6">
    <location>
        <begin position="1"/>
        <end position="10"/>
    </location>
</feature>
<gene>
    <name evidence="10" type="ORF">CIPAW_16G100600</name>
</gene>
<evidence type="ECO:0000259" key="9">
    <source>
        <dbReference type="PROSITE" id="PS51294"/>
    </source>
</evidence>
<dbReference type="PROSITE" id="PS51294">
    <property type="entry name" value="HTH_MYB"/>
    <property type="match status" value="1"/>
</dbReference>
<name>A0A8T1N2S4_CARIL</name>
<keyword evidence="3" id="KW-0238">DNA-binding</keyword>
<dbReference type="PROSITE" id="PS51293">
    <property type="entry name" value="SANT"/>
    <property type="match status" value="1"/>
</dbReference>
<comment type="subcellular location">
    <subcellularLocation>
        <location evidence="1">Nucleus</location>
    </subcellularLocation>
</comment>
<dbReference type="NCBIfam" id="TIGR01557">
    <property type="entry name" value="myb_SHAQKYF"/>
    <property type="match status" value="1"/>
</dbReference>
<accession>A0A8T1N2S4</accession>
<feature type="domain" description="Myb-like" evidence="7">
    <location>
        <begin position="57"/>
        <end position="103"/>
    </location>
</feature>
<dbReference type="GO" id="GO:0003677">
    <property type="term" value="F:DNA binding"/>
    <property type="evidence" value="ECO:0007669"/>
    <property type="project" value="UniProtKB-KW"/>
</dbReference>
<dbReference type="InterPro" id="IPR017884">
    <property type="entry name" value="SANT_dom"/>
</dbReference>
<feature type="domain" description="HTH myb-type" evidence="9">
    <location>
        <begin position="53"/>
        <end position="107"/>
    </location>
</feature>
<keyword evidence="4" id="KW-0804">Transcription</keyword>
<feature type="region of interest" description="Disordered" evidence="6">
    <location>
        <begin position="108"/>
        <end position="234"/>
    </location>
</feature>
<keyword evidence="2" id="KW-0805">Transcription regulation</keyword>
<feature type="region of interest" description="Disordered" evidence="6">
    <location>
        <begin position="1"/>
        <end position="38"/>
    </location>
</feature>
<dbReference type="AlphaFoldDB" id="A0A8T1N2S4"/>
<evidence type="ECO:0000256" key="1">
    <source>
        <dbReference type="ARBA" id="ARBA00004123"/>
    </source>
</evidence>
<dbReference type="FunFam" id="1.10.10.60:FF:000023">
    <property type="entry name" value="protein REVEILLE 6 isoform X1"/>
    <property type="match status" value="1"/>
</dbReference>
<sequence length="433" mass="47694">MTVQQDEGKTSDASVTAGNYRPDGAAQTETVVQEEEKCSFGDYSTPKVRKPYTIVKQREKWTEEEHQKFLEALKLYGRGWRQIEAHVGTKTAVQIRSHAQKFFSKVVRASSGSTESTIEPVEIPPPRPKKKPSHPYPRKSVDSPNGISVTNELERSPSPNLLVGEKDTKSPTSVLSATGSDSLGSAVSEQLNACSSPNSCTTDMHSSTSSPVEKENVHMTSNSTVQEEKDPFSSTPECFLSMELELASKDTIGNMGDEATGAPVTSIKLFGRTVVVTDFQKPCSSGAENTPDRRMEHLKENTDSAEANQYTSLPWWTLYQGLPFYCSSSYNQTSVQVPAGSCVEEETNERDIIAREKSCTGSNSAIINEVGNGEKNLVGVDSESQETLDERRISPCKHMKGFVPYKRCRAERDANSSMMVMEEREGQRARVCS</sequence>
<evidence type="ECO:0000256" key="2">
    <source>
        <dbReference type="ARBA" id="ARBA00023015"/>
    </source>
</evidence>
<evidence type="ECO:0000256" key="3">
    <source>
        <dbReference type="ARBA" id="ARBA00023125"/>
    </source>
</evidence>
<organism evidence="10 11">
    <name type="scientific">Carya illinoinensis</name>
    <name type="common">Pecan</name>
    <dbReference type="NCBI Taxonomy" id="32201"/>
    <lineage>
        <taxon>Eukaryota</taxon>
        <taxon>Viridiplantae</taxon>
        <taxon>Streptophyta</taxon>
        <taxon>Embryophyta</taxon>
        <taxon>Tracheophyta</taxon>
        <taxon>Spermatophyta</taxon>
        <taxon>Magnoliopsida</taxon>
        <taxon>eudicotyledons</taxon>
        <taxon>Gunneridae</taxon>
        <taxon>Pentapetalae</taxon>
        <taxon>rosids</taxon>
        <taxon>fabids</taxon>
        <taxon>Fagales</taxon>
        <taxon>Juglandaceae</taxon>
        <taxon>Carya</taxon>
    </lineage>
</organism>
<reference evidence="10" key="1">
    <citation type="submission" date="2020-12" db="EMBL/GenBank/DDBJ databases">
        <title>WGS assembly of Carya illinoinensis cv. Pawnee.</title>
        <authorList>
            <person name="Platts A."/>
            <person name="Shu S."/>
            <person name="Wright S."/>
            <person name="Barry K."/>
            <person name="Edger P."/>
            <person name="Pires J.C."/>
            <person name="Schmutz J."/>
        </authorList>
    </citation>
    <scope>NUCLEOTIDE SEQUENCE</scope>
    <source>
        <tissue evidence="10">Leaf</tissue>
    </source>
</reference>
<feature type="compositionally biased region" description="Basic residues" evidence="6">
    <location>
        <begin position="127"/>
        <end position="137"/>
    </location>
</feature>
<feature type="compositionally biased region" description="Polar residues" evidence="6">
    <location>
        <begin position="170"/>
        <end position="211"/>
    </location>
</feature>
<keyword evidence="11" id="KW-1185">Reference proteome</keyword>
<evidence type="ECO:0000313" key="11">
    <source>
        <dbReference type="Proteomes" id="UP000811609"/>
    </source>
</evidence>
<keyword evidence="5" id="KW-0539">Nucleus</keyword>